<sequence>MDADEPRVLVNTRRLEPTVTAGAAWKLQESRRDLDSNVIVLPPGGGIDAHDGPPLDVLVHVLDGSGELGTDRGPIALEPGALVWLPRGSRRQFTAGPDGLRYLTVHQRRQALTLEPFSG</sequence>
<evidence type="ECO:0000313" key="2">
    <source>
        <dbReference type="Proteomes" id="UP001500957"/>
    </source>
</evidence>
<dbReference type="RefSeq" id="WP_344600700.1">
    <property type="nucleotide sequence ID" value="NZ_BAAAHE010000002.1"/>
</dbReference>
<organism evidence="1 2">
    <name type="scientific">Sporichthya brevicatena</name>
    <dbReference type="NCBI Taxonomy" id="171442"/>
    <lineage>
        <taxon>Bacteria</taxon>
        <taxon>Bacillati</taxon>
        <taxon>Actinomycetota</taxon>
        <taxon>Actinomycetes</taxon>
        <taxon>Sporichthyales</taxon>
        <taxon>Sporichthyaceae</taxon>
        <taxon>Sporichthya</taxon>
    </lineage>
</organism>
<name>A0ABN1G4V9_9ACTN</name>
<dbReference type="Proteomes" id="UP001500957">
    <property type="component" value="Unassembled WGS sequence"/>
</dbReference>
<accession>A0ABN1G4V9</accession>
<proteinExistence type="predicted"/>
<dbReference type="InterPro" id="IPR014710">
    <property type="entry name" value="RmlC-like_jellyroll"/>
</dbReference>
<gene>
    <name evidence="1" type="ORF">GCM10009547_02340</name>
</gene>
<dbReference type="InterPro" id="IPR011051">
    <property type="entry name" value="RmlC_Cupin_sf"/>
</dbReference>
<dbReference type="SUPFAM" id="SSF51182">
    <property type="entry name" value="RmlC-like cupins"/>
    <property type="match status" value="1"/>
</dbReference>
<reference evidence="1 2" key="1">
    <citation type="journal article" date="2019" name="Int. J. Syst. Evol. Microbiol.">
        <title>The Global Catalogue of Microorganisms (GCM) 10K type strain sequencing project: providing services to taxonomists for standard genome sequencing and annotation.</title>
        <authorList>
            <consortium name="The Broad Institute Genomics Platform"/>
            <consortium name="The Broad Institute Genome Sequencing Center for Infectious Disease"/>
            <person name="Wu L."/>
            <person name="Ma J."/>
        </authorList>
    </citation>
    <scope>NUCLEOTIDE SEQUENCE [LARGE SCALE GENOMIC DNA]</scope>
    <source>
        <strain evidence="1 2">JCM 10671</strain>
    </source>
</reference>
<comment type="caution">
    <text evidence="1">The sequence shown here is derived from an EMBL/GenBank/DDBJ whole genome shotgun (WGS) entry which is preliminary data.</text>
</comment>
<dbReference type="CDD" id="cd02208">
    <property type="entry name" value="cupin_RmlC-like"/>
    <property type="match status" value="1"/>
</dbReference>
<dbReference type="EMBL" id="BAAAHE010000002">
    <property type="protein sequence ID" value="GAA0604106.1"/>
    <property type="molecule type" value="Genomic_DNA"/>
</dbReference>
<keyword evidence="2" id="KW-1185">Reference proteome</keyword>
<dbReference type="Gene3D" id="2.60.120.10">
    <property type="entry name" value="Jelly Rolls"/>
    <property type="match status" value="1"/>
</dbReference>
<evidence type="ECO:0000313" key="1">
    <source>
        <dbReference type="EMBL" id="GAA0604106.1"/>
    </source>
</evidence>
<protein>
    <recommendedName>
        <fullName evidence="3">AraC-type arabinose-binding/dimerisation domain-containing protein</fullName>
    </recommendedName>
</protein>
<evidence type="ECO:0008006" key="3">
    <source>
        <dbReference type="Google" id="ProtNLM"/>
    </source>
</evidence>